<evidence type="ECO:0000256" key="11">
    <source>
        <dbReference type="ARBA" id="ARBA00033276"/>
    </source>
</evidence>
<dbReference type="Gene3D" id="3.10.150.10">
    <property type="entry name" value="DNA Polymerase III, subunit A, domain 2"/>
    <property type="match status" value="1"/>
</dbReference>
<feature type="chain" id="PRO_5019226974" description="Beta sliding clamp" evidence="12">
    <location>
        <begin position="26"/>
        <end position="403"/>
    </location>
</feature>
<evidence type="ECO:0000256" key="6">
    <source>
        <dbReference type="ARBA" id="ARBA00022695"/>
    </source>
</evidence>
<comment type="similarity">
    <text evidence="2">Belongs to the beta sliding clamp family.</text>
</comment>
<dbReference type="GO" id="GO:0003887">
    <property type="term" value="F:DNA-directed DNA polymerase activity"/>
    <property type="evidence" value="ECO:0007669"/>
    <property type="project" value="UniProtKB-KW"/>
</dbReference>
<dbReference type="InterPro" id="IPR001001">
    <property type="entry name" value="DNA_polIII_beta"/>
</dbReference>
<evidence type="ECO:0000256" key="12">
    <source>
        <dbReference type="SAM" id="SignalP"/>
    </source>
</evidence>
<reference evidence="15 16" key="1">
    <citation type="submission" date="2018-12" db="EMBL/GenBank/DDBJ databases">
        <authorList>
            <person name="Feng G."/>
            <person name="Zhu H."/>
        </authorList>
    </citation>
    <scope>NUCLEOTIDE SEQUENCE [LARGE SCALE GENOMIC DNA]</scope>
    <source>
        <strain evidence="15 16">KCTC 12533</strain>
    </source>
</reference>
<dbReference type="SUPFAM" id="SSF55979">
    <property type="entry name" value="DNA clamp"/>
    <property type="match status" value="2"/>
</dbReference>
<protein>
    <recommendedName>
        <fullName evidence="3">Beta sliding clamp</fullName>
    </recommendedName>
    <alternativeName>
        <fullName evidence="11">Beta-clamp processivity factor</fullName>
    </alternativeName>
    <alternativeName>
        <fullName evidence="10">DNA polymerase III beta sliding clamp subunit</fullName>
    </alternativeName>
</protein>
<dbReference type="PANTHER" id="PTHR30478">
    <property type="entry name" value="DNA POLYMERASE III SUBUNIT BETA"/>
    <property type="match status" value="1"/>
</dbReference>
<evidence type="ECO:0000313" key="15">
    <source>
        <dbReference type="EMBL" id="RSK50073.1"/>
    </source>
</evidence>
<keyword evidence="9" id="KW-0238">DNA-binding</keyword>
<evidence type="ECO:0000259" key="13">
    <source>
        <dbReference type="Pfam" id="PF00712"/>
    </source>
</evidence>
<keyword evidence="8" id="KW-0239">DNA-directed DNA polymerase</keyword>
<dbReference type="GO" id="GO:0008408">
    <property type="term" value="F:3'-5' exonuclease activity"/>
    <property type="evidence" value="ECO:0007669"/>
    <property type="project" value="InterPro"/>
</dbReference>
<evidence type="ECO:0000256" key="3">
    <source>
        <dbReference type="ARBA" id="ARBA00021035"/>
    </source>
</evidence>
<dbReference type="GO" id="GO:0003677">
    <property type="term" value="F:DNA binding"/>
    <property type="evidence" value="ECO:0007669"/>
    <property type="project" value="UniProtKB-KW"/>
</dbReference>
<dbReference type="Proteomes" id="UP000273500">
    <property type="component" value="Unassembled WGS sequence"/>
</dbReference>
<evidence type="ECO:0000256" key="5">
    <source>
        <dbReference type="ARBA" id="ARBA00022679"/>
    </source>
</evidence>
<feature type="domain" description="DNA polymerase III beta sliding clamp N-terminal" evidence="13">
    <location>
        <begin position="24"/>
        <end position="140"/>
    </location>
</feature>
<dbReference type="GO" id="GO:0009360">
    <property type="term" value="C:DNA polymerase III complex"/>
    <property type="evidence" value="ECO:0007669"/>
    <property type="project" value="InterPro"/>
</dbReference>
<keyword evidence="16" id="KW-1185">Reference proteome</keyword>
<dbReference type="AlphaFoldDB" id="A0A428KU85"/>
<dbReference type="InterPro" id="IPR022634">
    <property type="entry name" value="DNA_polIII_beta_N"/>
</dbReference>
<evidence type="ECO:0000256" key="9">
    <source>
        <dbReference type="ARBA" id="ARBA00023125"/>
    </source>
</evidence>
<dbReference type="GO" id="GO:0005737">
    <property type="term" value="C:cytoplasm"/>
    <property type="evidence" value="ECO:0007669"/>
    <property type="project" value="UniProtKB-SubCell"/>
</dbReference>
<proteinExistence type="inferred from homology"/>
<evidence type="ECO:0000256" key="8">
    <source>
        <dbReference type="ARBA" id="ARBA00022932"/>
    </source>
</evidence>
<evidence type="ECO:0000256" key="10">
    <source>
        <dbReference type="ARBA" id="ARBA00030988"/>
    </source>
</evidence>
<dbReference type="PANTHER" id="PTHR30478:SF0">
    <property type="entry name" value="BETA SLIDING CLAMP"/>
    <property type="match status" value="1"/>
</dbReference>
<comment type="subcellular location">
    <subcellularLocation>
        <location evidence="1">Cytoplasm</location>
    </subcellularLocation>
</comment>
<keyword evidence="7" id="KW-0235">DNA replication</keyword>
<evidence type="ECO:0000259" key="14">
    <source>
        <dbReference type="Pfam" id="PF02768"/>
    </source>
</evidence>
<accession>A0A428KU85</accession>
<gene>
    <name evidence="15" type="primary">dnaN</name>
    <name evidence="15" type="ORF">EI291_05330</name>
</gene>
<dbReference type="GO" id="GO:0006271">
    <property type="term" value="P:DNA strand elongation involved in DNA replication"/>
    <property type="evidence" value="ECO:0007669"/>
    <property type="project" value="TreeGrafter"/>
</dbReference>
<keyword evidence="12" id="KW-0732">Signal</keyword>
<evidence type="ECO:0000256" key="7">
    <source>
        <dbReference type="ARBA" id="ARBA00022705"/>
    </source>
</evidence>
<evidence type="ECO:0000256" key="4">
    <source>
        <dbReference type="ARBA" id="ARBA00022490"/>
    </source>
</evidence>
<dbReference type="Pfam" id="PF02768">
    <property type="entry name" value="DNA_pol3_beta_3"/>
    <property type="match status" value="1"/>
</dbReference>
<dbReference type="InterPro" id="IPR022635">
    <property type="entry name" value="DNA_polIII_beta_C"/>
</dbReference>
<comment type="caution">
    <text evidence="15">The sequence shown here is derived from an EMBL/GenBank/DDBJ whole genome shotgun (WGS) entry which is preliminary data.</text>
</comment>
<organism evidence="15 16">
    <name type="scientific">Hymenobacter rigui</name>
    <dbReference type="NCBI Taxonomy" id="334424"/>
    <lineage>
        <taxon>Bacteria</taxon>
        <taxon>Pseudomonadati</taxon>
        <taxon>Bacteroidota</taxon>
        <taxon>Cytophagia</taxon>
        <taxon>Cytophagales</taxon>
        <taxon>Hymenobacteraceae</taxon>
        <taxon>Hymenobacter</taxon>
    </lineage>
</organism>
<dbReference type="CDD" id="cd00140">
    <property type="entry name" value="beta_clamp"/>
    <property type="match status" value="1"/>
</dbReference>
<feature type="signal peptide" evidence="12">
    <location>
        <begin position="1"/>
        <end position="25"/>
    </location>
</feature>
<keyword evidence="5 15" id="KW-0808">Transferase</keyword>
<evidence type="ECO:0000256" key="1">
    <source>
        <dbReference type="ARBA" id="ARBA00004496"/>
    </source>
</evidence>
<dbReference type="EMBL" id="RWIT01000002">
    <property type="protein sequence ID" value="RSK50073.1"/>
    <property type="molecule type" value="Genomic_DNA"/>
</dbReference>
<dbReference type="Gene3D" id="3.70.10.10">
    <property type="match status" value="1"/>
</dbReference>
<evidence type="ECO:0000313" key="16">
    <source>
        <dbReference type="Proteomes" id="UP000273500"/>
    </source>
</evidence>
<sequence length="403" mass="44146">MMRPSTHCRGLLLPLSRFLYMPSFAINSSVLLAAVKQANAVLIDNPIVPIYSNILLVVQPGELQLGAASGEAELSLRITDVEAVDSFRICLPGKLLLTILSNLPNQPLTLHVDLIDHTSMLTAATGRYKLAGENAQHWPQAQTSVRTVETVLGKQLEEALQSVLPFVFTDKATQPALASVLLQLRTDGSIRAVACNQHAMTWHGFKPELGGNQLASFLLPAQVAKRLGALAGKTERIKLELGDWLVASSVLTQGPQPEWLLKARLVDDRYPEYENLIPLDRPNLAVISRHDLQQALRRVGAFADDKKMAVELRLSSHTVQLYSESIDRGTDASEEVAVDYQGEDMRIAFNAKLLGECLSVIPGEQMRIVFSTPNRAAVFESADVEPSNQLTTRALCMPILFAA</sequence>
<dbReference type="OrthoDB" id="8421503at2"/>
<keyword evidence="6 15" id="KW-0548">Nucleotidyltransferase</keyword>
<name>A0A428KU85_9BACT</name>
<dbReference type="Pfam" id="PF00712">
    <property type="entry name" value="DNA_pol3_beta"/>
    <property type="match status" value="1"/>
</dbReference>
<dbReference type="InterPro" id="IPR046938">
    <property type="entry name" value="DNA_clamp_sf"/>
</dbReference>
<evidence type="ECO:0000256" key="2">
    <source>
        <dbReference type="ARBA" id="ARBA00010752"/>
    </source>
</evidence>
<feature type="domain" description="DNA polymerase III beta sliding clamp C-terminal" evidence="14">
    <location>
        <begin position="275"/>
        <end position="384"/>
    </location>
</feature>
<dbReference type="NCBIfam" id="TIGR00663">
    <property type="entry name" value="dnan"/>
    <property type="match status" value="1"/>
</dbReference>
<keyword evidence="4" id="KW-0963">Cytoplasm</keyword>
<dbReference type="SMART" id="SM00480">
    <property type="entry name" value="POL3Bc"/>
    <property type="match status" value="1"/>
</dbReference>